<name>A0ABN7UJ25_GIGMA</name>
<protein>
    <submittedName>
        <fullName evidence="2">30519_t:CDS:1</fullName>
    </submittedName>
</protein>
<evidence type="ECO:0000313" key="2">
    <source>
        <dbReference type="EMBL" id="CAG8595064.1"/>
    </source>
</evidence>
<dbReference type="Gene3D" id="3.20.20.190">
    <property type="entry name" value="Phosphatidylinositol (PI) phosphodiesterase"/>
    <property type="match status" value="1"/>
</dbReference>
<dbReference type="PANTHER" id="PTHR43805:SF1">
    <property type="entry name" value="GP-PDE DOMAIN-CONTAINING PROTEIN"/>
    <property type="match status" value="1"/>
</dbReference>
<dbReference type="Proteomes" id="UP000789901">
    <property type="component" value="Unassembled WGS sequence"/>
</dbReference>
<gene>
    <name evidence="2" type="ORF">GMARGA_LOCUS6597</name>
</gene>
<dbReference type="Pfam" id="PF03009">
    <property type="entry name" value="GDPD"/>
    <property type="match status" value="1"/>
</dbReference>
<comment type="caution">
    <text evidence="2">The sequence shown here is derived from an EMBL/GenBank/DDBJ whole genome shotgun (WGS) entry which is preliminary data.</text>
</comment>
<reference evidence="2 3" key="1">
    <citation type="submission" date="2021-06" db="EMBL/GenBank/DDBJ databases">
        <authorList>
            <person name="Kallberg Y."/>
            <person name="Tangrot J."/>
            <person name="Rosling A."/>
        </authorList>
    </citation>
    <scope>NUCLEOTIDE SEQUENCE [LARGE SCALE GENOMIC DNA]</scope>
    <source>
        <strain evidence="2 3">120-4 pot B 10/14</strain>
    </source>
</reference>
<keyword evidence="3" id="KW-1185">Reference proteome</keyword>
<dbReference type="InterPro" id="IPR030395">
    <property type="entry name" value="GP_PDE_dom"/>
</dbReference>
<accession>A0ABN7UJ25</accession>
<evidence type="ECO:0000313" key="3">
    <source>
        <dbReference type="Proteomes" id="UP000789901"/>
    </source>
</evidence>
<evidence type="ECO:0000259" key="1">
    <source>
        <dbReference type="PROSITE" id="PS51704"/>
    </source>
</evidence>
<feature type="domain" description="GP-PDE" evidence="1">
    <location>
        <begin position="333"/>
        <end position="568"/>
    </location>
</feature>
<proteinExistence type="predicted"/>
<dbReference type="PROSITE" id="PS51704">
    <property type="entry name" value="GP_PDE"/>
    <property type="match status" value="1"/>
</dbReference>
<dbReference type="SUPFAM" id="SSF51695">
    <property type="entry name" value="PLC-like phosphodiesterases"/>
    <property type="match status" value="1"/>
</dbReference>
<dbReference type="InterPro" id="IPR017946">
    <property type="entry name" value="PLC-like_Pdiesterase_TIM-brl"/>
</dbReference>
<organism evidence="2 3">
    <name type="scientific">Gigaspora margarita</name>
    <dbReference type="NCBI Taxonomy" id="4874"/>
    <lineage>
        <taxon>Eukaryota</taxon>
        <taxon>Fungi</taxon>
        <taxon>Fungi incertae sedis</taxon>
        <taxon>Mucoromycota</taxon>
        <taxon>Glomeromycotina</taxon>
        <taxon>Glomeromycetes</taxon>
        <taxon>Diversisporales</taxon>
        <taxon>Gigasporaceae</taxon>
        <taxon>Gigaspora</taxon>
    </lineage>
</organism>
<dbReference type="EMBL" id="CAJVQB010003022">
    <property type="protein sequence ID" value="CAG8595064.1"/>
    <property type="molecule type" value="Genomic_DNA"/>
</dbReference>
<dbReference type="PANTHER" id="PTHR43805">
    <property type="entry name" value="GLYCEROPHOSPHORYL DIESTER PHOSPHODIESTERASE"/>
    <property type="match status" value="1"/>
</dbReference>
<sequence>MDNPLFKQKVLRNAFNTAIGSIVNDHSFDFLLKNKLSVISQQGFEKALVCGEACPTCYSGFNSRNHEVTLDTRCLSVSESSLSWKIPLASQVISDDSELVKNLEEDAKEDFMKPFQLEAPTNIKEICSSFVENFYDDSAESISQKYFHDNAWKETDEELAKITLEILDSLNDIWKNPAFGIQFQFAESQSEGTYVTDVISPLLQASLKKLPIKNFAFLSSAEQQSLASENRRGDGKGKRPDMMLMEENKGKLYELMFVECSRLVCVEHKKKEDKTKLWREMNDGLDWVYKGCKPDRNEFGIIGIQVAGDIIIVKDEDEIHRLYHLRSVQIPVRPSDSHRGYPVKYPENTFISLEETINIGAEGIESDVRLTKDGQIIMMHDTTLDRTTNGTGSVDERYWNGYIEYLVTEKNEKVPKLQKVLDLLKREENKNIFFIMDIKEDNDIKILDAIADLIYLNKPYNFQSQIYLGIWTYDFLIKARQVLPHLPISYIGSNISVARDQFFDNVESFNMEYTYILEDTSGFFAQIRNSGKKLFVWTVDSENDMRSLFSYGVDAILSNDPVKCLSVKKKGLKIYWKSTKKFLRTYFFN</sequence>